<reference evidence="2" key="1">
    <citation type="submission" date="2020-08" db="EMBL/GenBank/DDBJ databases">
        <title>Genome public.</title>
        <authorList>
            <person name="Liu C."/>
            <person name="Sun Q."/>
        </authorList>
    </citation>
    <scope>NUCLEOTIDE SEQUENCE</scope>
    <source>
        <strain evidence="2">BX22</strain>
    </source>
</reference>
<dbReference type="InterPro" id="IPR037523">
    <property type="entry name" value="VOC_core"/>
</dbReference>
<dbReference type="EMBL" id="JACOOL010000004">
    <property type="protein sequence ID" value="MBC5636532.1"/>
    <property type="molecule type" value="Genomic_DNA"/>
</dbReference>
<dbReference type="Gene3D" id="3.10.180.10">
    <property type="entry name" value="2,3-Dihydroxybiphenyl 1,2-Dioxygenase, domain 1"/>
    <property type="match status" value="1"/>
</dbReference>
<dbReference type="PROSITE" id="PS51819">
    <property type="entry name" value="VOC"/>
    <property type="match status" value="1"/>
</dbReference>
<organism evidence="2 3">
    <name type="scientific">Ornithinibacillus hominis</name>
    <dbReference type="NCBI Taxonomy" id="2763055"/>
    <lineage>
        <taxon>Bacteria</taxon>
        <taxon>Bacillati</taxon>
        <taxon>Bacillota</taxon>
        <taxon>Bacilli</taxon>
        <taxon>Bacillales</taxon>
        <taxon>Bacillaceae</taxon>
        <taxon>Ornithinibacillus</taxon>
    </lineage>
</organism>
<evidence type="ECO:0000313" key="2">
    <source>
        <dbReference type="EMBL" id="MBC5636532.1"/>
    </source>
</evidence>
<evidence type="ECO:0000313" key="3">
    <source>
        <dbReference type="Proteomes" id="UP000637359"/>
    </source>
</evidence>
<feature type="domain" description="VOC" evidence="1">
    <location>
        <begin position="7"/>
        <end position="121"/>
    </location>
</feature>
<dbReference type="SUPFAM" id="SSF54593">
    <property type="entry name" value="Glyoxalase/Bleomycin resistance protein/Dihydroxybiphenyl dioxygenase"/>
    <property type="match status" value="1"/>
</dbReference>
<dbReference type="Proteomes" id="UP000637359">
    <property type="component" value="Unassembled WGS sequence"/>
</dbReference>
<dbReference type="RefSeq" id="WP_186869239.1">
    <property type="nucleotide sequence ID" value="NZ_JACOOL010000004.1"/>
</dbReference>
<dbReference type="InterPro" id="IPR029068">
    <property type="entry name" value="Glyas_Bleomycin-R_OHBP_Dase"/>
</dbReference>
<dbReference type="Pfam" id="PF00903">
    <property type="entry name" value="Glyoxalase"/>
    <property type="match status" value="1"/>
</dbReference>
<name>A0A923RJP1_9BACI</name>
<dbReference type="PANTHER" id="PTHR39175">
    <property type="entry name" value="FAMILY PROTEIN, PUTATIVE (AFU_ORTHOLOGUE AFUA_3G15060)-RELATED"/>
    <property type="match status" value="1"/>
</dbReference>
<accession>A0A923RJP1</accession>
<sequence length="122" mass="14245">MDFHYEQLDHVQLAAPKGGEEKARLFYRDLLGFSEVEKPDNLKGRGGVWFTNGMIHLHIGIEEPFLPARKAHPAIRVKNIEAMKHYLDQKNRAYIVDDHLPGANRFYLDDPFGNRLEFLEWI</sequence>
<comment type="caution">
    <text evidence="2">The sequence shown here is derived from an EMBL/GenBank/DDBJ whole genome shotgun (WGS) entry which is preliminary data.</text>
</comment>
<protein>
    <submittedName>
        <fullName evidence="2">VOC family protein</fullName>
    </submittedName>
</protein>
<proteinExistence type="predicted"/>
<gene>
    <name evidence="2" type="ORF">H8S33_06810</name>
</gene>
<dbReference type="PANTHER" id="PTHR39175:SF1">
    <property type="entry name" value="FAMILY PROTEIN, PUTATIVE (AFU_ORTHOLOGUE AFUA_3G15060)-RELATED"/>
    <property type="match status" value="1"/>
</dbReference>
<keyword evidence="3" id="KW-1185">Reference proteome</keyword>
<evidence type="ECO:0000259" key="1">
    <source>
        <dbReference type="PROSITE" id="PS51819"/>
    </source>
</evidence>
<dbReference type="AlphaFoldDB" id="A0A923RJP1"/>
<dbReference type="InterPro" id="IPR004360">
    <property type="entry name" value="Glyas_Fos-R_dOase_dom"/>
</dbReference>